<dbReference type="InterPro" id="IPR037682">
    <property type="entry name" value="TonB_C"/>
</dbReference>
<accession>A0A2U8E676</accession>
<keyword evidence="3" id="KW-1185">Reference proteome</keyword>
<evidence type="ECO:0000313" key="3">
    <source>
        <dbReference type="Proteomes" id="UP000244896"/>
    </source>
</evidence>
<dbReference type="PANTHER" id="PTHR33446:SF2">
    <property type="entry name" value="PROTEIN TONB"/>
    <property type="match status" value="1"/>
</dbReference>
<proteinExistence type="predicted"/>
<feature type="domain" description="TonB C-terminal" evidence="1">
    <location>
        <begin position="284"/>
        <end position="370"/>
    </location>
</feature>
<dbReference type="AlphaFoldDB" id="A0A2U8E676"/>
<dbReference type="GO" id="GO:0055085">
    <property type="term" value="P:transmembrane transport"/>
    <property type="evidence" value="ECO:0007669"/>
    <property type="project" value="InterPro"/>
</dbReference>
<dbReference type="GO" id="GO:0098797">
    <property type="term" value="C:plasma membrane protein complex"/>
    <property type="evidence" value="ECO:0007669"/>
    <property type="project" value="TreeGrafter"/>
</dbReference>
<name>A0A2U8E676_9BACT</name>
<protein>
    <recommendedName>
        <fullName evidence="1">TonB C-terminal domain-containing protein</fullName>
    </recommendedName>
</protein>
<dbReference type="OrthoDB" id="6676692at2"/>
<sequence>MGVCAGPRRREADSDGNGRAFVFQTVGNRNGRPAAPERINALPLEEDTAKDCFTAGGNDLSGVAGIAHHKRHSLRRPNDRRRGNVSRVRVLDSTHPDFVRRSEAKFKEWKFEPAKQGDLALPGKTRASLEFSAWGERQKNETDTDVFTMAPPEGVSIDSYCEKEPERVIMVDPVFPYELATTGKSGEAVVRFTVSDTNKIRDIEVLSASDPECGRSLVAALEGSYIKAGTKTLKPASLRMTWRHVFKQPPAEPVINANGEIAESSEMRMIRHLANGNEVLGARGLDGRPRPVWRAAPVPPRAFAGKEVKGETTIEFIIDREGRACLPRIVQASHPEFGWAAVTALNQWVFDPLTRGGQPTEARVRVPFSF</sequence>
<dbReference type="GO" id="GO:0031992">
    <property type="term" value="F:energy transducer activity"/>
    <property type="evidence" value="ECO:0007669"/>
    <property type="project" value="TreeGrafter"/>
</dbReference>
<dbReference type="PANTHER" id="PTHR33446">
    <property type="entry name" value="PROTEIN TONB-RELATED"/>
    <property type="match status" value="1"/>
</dbReference>
<reference evidence="2 3" key="1">
    <citation type="journal article" date="2018" name="Syst. Appl. Microbiol.">
        <title>Ereboglobus luteus gen. nov. sp. nov. from cockroach guts, and new insights into the oxygen relationship of the genera Opitutus and Didymococcus (Verrucomicrobia: Opitutaceae).</title>
        <authorList>
            <person name="Tegtmeier D."/>
            <person name="Belitz A."/>
            <person name="Radek R."/>
            <person name="Heimerl T."/>
            <person name="Brune A."/>
        </authorList>
    </citation>
    <scope>NUCLEOTIDE SEQUENCE [LARGE SCALE GENOMIC DNA]</scope>
    <source>
        <strain evidence="2 3">Ho45</strain>
    </source>
</reference>
<organism evidence="2 3">
    <name type="scientific">Ereboglobus luteus</name>
    <dbReference type="NCBI Taxonomy" id="1796921"/>
    <lineage>
        <taxon>Bacteria</taxon>
        <taxon>Pseudomonadati</taxon>
        <taxon>Verrucomicrobiota</taxon>
        <taxon>Opitutia</taxon>
        <taxon>Opitutales</taxon>
        <taxon>Opitutaceae</taxon>
        <taxon>Ereboglobus</taxon>
    </lineage>
</organism>
<dbReference type="SUPFAM" id="SSF74653">
    <property type="entry name" value="TolA/TonB C-terminal domain"/>
    <property type="match status" value="2"/>
</dbReference>
<dbReference type="Pfam" id="PF03544">
    <property type="entry name" value="TonB_C"/>
    <property type="match status" value="1"/>
</dbReference>
<dbReference type="KEGG" id="elut:CKA38_14900"/>
<evidence type="ECO:0000259" key="1">
    <source>
        <dbReference type="PROSITE" id="PS52015"/>
    </source>
</evidence>
<dbReference type="PROSITE" id="PS52015">
    <property type="entry name" value="TONB_CTD"/>
    <property type="match status" value="1"/>
</dbReference>
<gene>
    <name evidence="2" type="ORF">CKA38_14900</name>
</gene>
<dbReference type="EMBL" id="CP023004">
    <property type="protein sequence ID" value="AWI10373.1"/>
    <property type="molecule type" value="Genomic_DNA"/>
</dbReference>
<evidence type="ECO:0000313" key="2">
    <source>
        <dbReference type="EMBL" id="AWI10373.1"/>
    </source>
</evidence>
<dbReference type="Gene3D" id="3.30.1150.10">
    <property type="match status" value="2"/>
</dbReference>
<dbReference type="InterPro" id="IPR051045">
    <property type="entry name" value="TonB-dependent_transducer"/>
</dbReference>
<dbReference type="Proteomes" id="UP000244896">
    <property type="component" value="Chromosome"/>
</dbReference>